<dbReference type="InterPro" id="IPR057485">
    <property type="entry name" value="YbiO-like_TM1"/>
</dbReference>
<dbReference type="GO" id="GO:0008381">
    <property type="term" value="F:mechanosensitive monoatomic ion channel activity"/>
    <property type="evidence" value="ECO:0007669"/>
    <property type="project" value="InterPro"/>
</dbReference>
<evidence type="ECO:0000256" key="5">
    <source>
        <dbReference type="ARBA" id="ARBA00022989"/>
    </source>
</evidence>
<keyword evidence="3" id="KW-1003">Cell membrane</keyword>
<evidence type="ECO:0000256" key="6">
    <source>
        <dbReference type="ARBA" id="ARBA00023136"/>
    </source>
</evidence>
<comment type="subcellular location">
    <subcellularLocation>
        <location evidence="1">Cell membrane</location>
        <topology evidence="1">Multi-pass membrane protein</topology>
    </subcellularLocation>
</comment>
<dbReference type="Gene3D" id="2.30.30.60">
    <property type="match status" value="1"/>
</dbReference>
<dbReference type="InterPro" id="IPR006685">
    <property type="entry name" value="MscS_channel_2nd"/>
</dbReference>
<dbReference type="InterPro" id="IPR045276">
    <property type="entry name" value="YbiO_bact"/>
</dbReference>
<dbReference type="SUPFAM" id="SSF82689">
    <property type="entry name" value="Mechanosensitive channel protein MscS (YggB), C-terminal domain"/>
    <property type="match status" value="1"/>
</dbReference>
<feature type="transmembrane region" description="Helical" evidence="8">
    <location>
        <begin position="162"/>
        <end position="181"/>
    </location>
</feature>
<evidence type="ECO:0000256" key="7">
    <source>
        <dbReference type="SAM" id="MobiDB-lite"/>
    </source>
</evidence>
<feature type="transmembrane region" description="Helical" evidence="8">
    <location>
        <begin position="401"/>
        <end position="426"/>
    </location>
</feature>
<keyword evidence="5 8" id="KW-1133">Transmembrane helix</keyword>
<dbReference type="SUPFAM" id="SSF50182">
    <property type="entry name" value="Sm-like ribonucleoproteins"/>
    <property type="match status" value="1"/>
</dbReference>
<feature type="transmembrane region" description="Helical" evidence="8">
    <location>
        <begin position="280"/>
        <end position="302"/>
    </location>
</feature>
<feature type="compositionally biased region" description="Basic and acidic residues" evidence="7">
    <location>
        <begin position="698"/>
        <end position="707"/>
    </location>
</feature>
<feature type="region of interest" description="Disordered" evidence="7">
    <location>
        <begin position="677"/>
        <end position="707"/>
    </location>
</feature>
<proteinExistence type="inferred from homology"/>
<dbReference type="AlphaFoldDB" id="A1WTG3"/>
<feature type="transmembrane region" description="Helical" evidence="8">
    <location>
        <begin position="122"/>
        <end position="150"/>
    </location>
</feature>
<dbReference type="InterPro" id="IPR011014">
    <property type="entry name" value="MscS_channel_TM-2"/>
</dbReference>
<reference evidence="15" key="1">
    <citation type="submission" date="2006-12" db="EMBL/GenBank/DDBJ databases">
        <title>Complete sequence of Halorhodospira halophila SL1.</title>
        <authorList>
            <consortium name="US DOE Joint Genome Institute"/>
            <person name="Copeland A."/>
            <person name="Lucas S."/>
            <person name="Lapidus A."/>
            <person name="Barry K."/>
            <person name="Detter J.C."/>
            <person name="Glavina del Rio T."/>
            <person name="Hammon N."/>
            <person name="Israni S."/>
            <person name="Dalin E."/>
            <person name="Tice H."/>
            <person name="Pitluck S."/>
            <person name="Saunders E."/>
            <person name="Brettin T."/>
            <person name="Bruce D."/>
            <person name="Han C."/>
            <person name="Tapia R."/>
            <person name="Schmutz J."/>
            <person name="Larimer F."/>
            <person name="Land M."/>
            <person name="Hauser L."/>
            <person name="Kyrpides N."/>
            <person name="Mikhailova N."/>
            <person name="Hoff W."/>
            <person name="Richardson P."/>
        </authorList>
    </citation>
    <scope>NUCLEOTIDE SEQUENCE [LARGE SCALE GENOMIC DNA]</scope>
    <source>
        <strain evidence="15">DSM 244 / SL1</strain>
    </source>
</reference>
<feature type="transmembrane region" description="Helical" evidence="8">
    <location>
        <begin position="79"/>
        <end position="101"/>
    </location>
</feature>
<dbReference type="SUPFAM" id="SSF82861">
    <property type="entry name" value="Mechanosensitive channel protein MscS (YggB), transmembrane region"/>
    <property type="match status" value="1"/>
</dbReference>
<feature type="transmembrane region" description="Helical" evidence="8">
    <location>
        <begin position="474"/>
        <end position="492"/>
    </location>
</feature>
<organism evidence="14 15">
    <name type="scientific">Halorhodospira halophila (strain DSM 244 / SL1)</name>
    <name type="common">Ectothiorhodospira halophila (strain DSM 244 / SL1)</name>
    <dbReference type="NCBI Taxonomy" id="349124"/>
    <lineage>
        <taxon>Bacteria</taxon>
        <taxon>Pseudomonadati</taxon>
        <taxon>Pseudomonadota</taxon>
        <taxon>Gammaproteobacteria</taxon>
        <taxon>Chromatiales</taxon>
        <taxon>Ectothiorhodospiraceae</taxon>
        <taxon>Halorhodospira</taxon>
    </lineage>
</organism>
<dbReference type="Pfam" id="PF00924">
    <property type="entry name" value="MS_channel_2nd"/>
    <property type="match status" value="1"/>
</dbReference>
<feature type="transmembrane region" description="Helical" evidence="8">
    <location>
        <begin position="208"/>
        <end position="228"/>
    </location>
</feature>
<dbReference type="Gene3D" id="3.30.70.100">
    <property type="match status" value="1"/>
</dbReference>
<name>A1WTG3_HALHL</name>
<evidence type="ECO:0000259" key="10">
    <source>
        <dbReference type="Pfam" id="PF00924"/>
    </source>
</evidence>
<feature type="transmembrane region" description="Helical" evidence="8">
    <location>
        <begin position="234"/>
        <end position="252"/>
    </location>
</feature>
<feature type="compositionally biased region" description="Low complexity" evidence="7">
    <location>
        <begin position="680"/>
        <end position="697"/>
    </location>
</feature>
<keyword evidence="6 8" id="KW-0472">Membrane</keyword>
<keyword evidence="9" id="KW-0732">Signal</keyword>
<dbReference type="EMBL" id="CP000544">
    <property type="protein sequence ID" value="ABM60975.1"/>
    <property type="molecule type" value="Genomic_DNA"/>
</dbReference>
<dbReference type="Pfam" id="PF21082">
    <property type="entry name" value="MS_channel_3rd"/>
    <property type="match status" value="1"/>
</dbReference>
<protein>
    <submittedName>
        <fullName evidence="14">MscS Mechanosensitive ion channel</fullName>
    </submittedName>
</protein>
<evidence type="ECO:0000256" key="2">
    <source>
        <dbReference type="ARBA" id="ARBA00008017"/>
    </source>
</evidence>
<feature type="transmembrane region" description="Helical" evidence="8">
    <location>
        <begin position="446"/>
        <end position="468"/>
    </location>
</feature>
<evidence type="ECO:0000313" key="14">
    <source>
        <dbReference type="EMBL" id="ABM60975.1"/>
    </source>
</evidence>
<evidence type="ECO:0000259" key="11">
    <source>
        <dbReference type="Pfam" id="PF21082"/>
    </source>
</evidence>
<dbReference type="HOGENOM" id="CLU_013626_2_0_6"/>
<dbReference type="KEGG" id="hha:Hhal_0181"/>
<dbReference type="InterPro" id="IPR049278">
    <property type="entry name" value="MS_channel_C"/>
</dbReference>
<dbReference type="GO" id="GO:0005886">
    <property type="term" value="C:plasma membrane"/>
    <property type="evidence" value="ECO:0007669"/>
    <property type="project" value="UniProtKB-SubCell"/>
</dbReference>
<evidence type="ECO:0000256" key="4">
    <source>
        <dbReference type="ARBA" id="ARBA00022692"/>
    </source>
</evidence>
<evidence type="ECO:0000256" key="9">
    <source>
        <dbReference type="SAM" id="SignalP"/>
    </source>
</evidence>
<accession>A1WTG3</accession>
<dbReference type="InterPro" id="IPR011066">
    <property type="entry name" value="MscS_channel_C_sf"/>
</dbReference>
<evidence type="ECO:0000256" key="8">
    <source>
        <dbReference type="SAM" id="Phobius"/>
    </source>
</evidence>
<dbReference type="InterPro" id="IPR010920">
    <property type="entry name" value="LSM_dom_sf"/>
</dbReference>
<dbReference type="InterPro" id="IPR049142">
    <property type="entry name" value="MS_channel_1st"/>
</dbReference>
<evidence type="ECO:0000259" key="12">
    <source>
        <dbReference type="Pfam" id="PF21088"/>
    </source>
</evidence>
<dbReference type="RefSeq" id="WP_011812998.1">
    <property type="nucleotide sequence ID" value="NC_008789.1"/>
</dbReference>
<feature type="chain" id="PRO_5002640675" evidence="9">
    <location>
        <begin position="25"/>
        <end position="707"/>
    </location>
</feature>
<evidence type="ECO:0000256" key="3">
    <source>
        <dbReference type="ARBA" id="ARBA00022475"/>
    </source>
</evidence>
<evidence type="ECO:0000259" key="13">
    <source>
        <dbReference type="Pfam" id="PF25392"/>
    </source>
</evidence>
<dbReference type="PANTHER" id="PTHR30460">
    <property type="entry name" value="MODERATE CONDUCTANCE MECHANOSENSITIVE CHANNEL YBIO"/>
    <property type="match status" value="1"/>
</dbReference>
<evidence type="ECO:0000313" key="15">
    <source>
        <dbReference type="Proteomes" id="UP000000647"/>
    </source>
</evidence>
<feature type="domain" description="Mechanosensitive ion channel MscS" evidence="10">
    <location>
        <begin position="495"/>
        <end position="559"/>
    </location>
</feature>
<feature type="signal peptide" evidence="9">
    <location>
        <begin position="1"/>
        <end position="24"/>
    </location>
</feature>
<keyword evidence="15" id="KW-1185">Reference proteome</keyword>
<feature type="domain" description="Mechanosensitive ion channel MscS C-terminal" evidence="11">
    <location>
        <begin position="567"/>
        <end position="654"/>
    </location>
</feature>
<comment type="similarity">
    <text evidence="2">Belongs to the MscS (TC 1.A.23) family.</text>
</comment>
<dbReference type="Pfam" id="PF25392">
    <property type="entry name" value="MS_channel_TM1"/>
    <property type="match status" value="1"/>
</dbReference>
<gene>
    <name evidence="14" type="ordered locus">Hhal_0181</name>
</gene>
<feature type="domain" description="Moderate conductance mechanosensitive channel YbiO-like transmembrane helix 1" evidence="13">
    <location>
        <begin position="314"/>
        <end position="392"/>
    </location>
</feature>
<feature type="transmembrane region" description="Helical" evidence="8">
    <location>
        <begin position="357"/>
        <end position="381"/>
    </location>
</feature>
<dbReference type="eggNOG" id="COG0668">
    <property type="taxonomic scope" value="Bacteria"/>
</dbReference>
<feature type="transmembrane region" description="Helical" evidence="8">
    <location>
        <begin position="314"/>
        <end position="337"/>
    </location>
</feature>
<dbReference type="STRING" id="349124.Hhal_0181"/>
<sequence length="707" mass="76607">MFTRHPLTWLTAALTALVPALALAEEPEENPARSVAELTQGAAQTLGEELRAIGDLFKGFEGEALGPQLWTLAQELADLGLIIAVTIGLLLLLRPLARPVFNRAESWAQRGDARLRTVRRTVGVLGAALADLATIFLAWIAGYAIALSFVGDVGGIEARESLFLNAFLMVEGVKALLRILFARRNPHLRLIATDDEHANYWGKRLARMAGLIGYGLLFIGPFATMAVAEGVGQLAVLIVMVLAFGYAVVLALRNRHDVRERLQASAAQSKVLFTRTMLSSLAWVWHWVVILYFGALAVVTITQPDAALAFMGQATLQTALAIGIGVFLAIVLTQATARRIRLSERNRRHFPLLEQRLNSYLPFVLKIVRTAIIVVVIATVLDAWQLFDFSGWLTSEGGLQTLGVIFSVSLVLLAATAVWLLAASFIEHRLNPDVGHGTPSAREQTLLTLFRNAIAIILITMTTMIVLAEIGINIGPLIAGAGVLGLAIGFGAQKLVQDIITGVFIQLENAIDVGDIITAGGVTGTVEKLTIRSVNIRDLFGTYHFIPFSSVDSVSNFTRHFAYHVGSYGVAYREDVDQVIPELEAAYEDLQQHPNADIRNALYDDFAVDGVVSLGDNSVNIRVRIKTAPGMQWAVGRAYNGLVKKRLDAAGIEIPFPHRTIYFGEDHQGNAPPMRLAQVASASPSPASITPAAPTASDRVHHDPTED</sequence>
<dbReference type="OrthoDB" id="6500477at2"/>
<reference evidence="14 15" key="2">
    <citation type="journal article" date="2013" name="Stand. Genomic Sci.">
        <title>Complete genome sequence of Halorhodospira halophila SL1.</title>
        <authorList>
            <person name="Challacombe J.F."/>
            <person name="Majid S."/>
            <person name="Deole R."/>
            <person name="Brettin T.S."/>
            <person name="Bruce D."/>
            <person name="Delano S.F."/>
            <person name="Detter J.C."/>
            <person name="Gleasner C.D."/>
            <person name="Han C.S."/>
            <person name="Misra M."/>
            <person name="Reitenga K.G."/>
            <person name="Mikhailova N."/>
            <person name="Woyke T."/>
            <person name="Pitluck S."/>
            <person name="Nolan M."/>
            <person name="Land M.L."/>
            <person name="Saunders E."/>
            <person name="Tapia R."/>
            <person name="Lapidus A."/>
            <person name="Ivanova N."/>
            <person name="Hoff W.D."/>
        </authorList>
    </citation>
    <scope>NUCLEOTIDE SEQUENCE [LARGE SCALE GENOMIC DNA]</scope>
    <source>
        <strain evidence="15">DSM 244 / SL1</strain>
    </source>
</reference>
<dbReference type="Proteomes" id="UP000000647">
    <property type="component" value="Chromosome"/>
</dbReference>
<dbReference type="PANTHER" id="PTHR30460:SF0">
    <property type="entry name" value="MODERATE CONDUCTANCE MECHANOSENSITIVE CHANNEL YBIO"/>
    <property type="match status" value="1"/>
</dbReference>
<dbReference type="InterPro" id="IPR023408">
    <property type="entry name" value="MscS_beta-dom_sf"/>
</dbReference>
<dbReference type="Pfam" id="PF21088">
    <property type="entry name" value="MS_channel_1st"/>
    <property type="match status" value="1"/>
</dbReference>
<evidence type="ECO:0000256" key="1">
    <source>
        <dbReference type="ARBA" id="ARBA00004651"/>
    </source>
</evidence>
<dbReference type="Gene3D" id="1.10.287.1260">
    <property type="match status" value="1"/>
</dbReference>
<keyword evidence="4 8" id="KW-0812">Transmembrane</keyword>
<feature type="domain" description="Mechanosensitive ion channel transmembrane helices 2/3" evidence="12">
    <location>
        <begin position="453"/>
        <end position="493"/>
    </location>
</feature>